<feature type="domain" description="Glycosyl transferase family 51" evidence="11">
    <location>
        <begin position="78"/>
        <end position="264"/>
    </location>
</feature>
<gene>
    <name evidence="12" type="ORF">GCM10011512_04530</name>
</gene>
<dbReference type="Gene3D" id="3.40.710.10">
    <property type="entry name" value="DD-peptidase/beta-lactamase superfamily"/>
    <property type="match status" value="1"/>
</dbReference>
<dbReference type="InterPro" id="IPR001264">
    <property type="entry name" value="Glyco_trans_51"/>
</dbReference>
<evidence type="ECO:0000256" key="8">
    <source>
        <dbReference type="ARBA" id="ARBA00049902"/>
    </source>
</evidence>
<comment type="catalytic activity">
    <reaction evidence="7">
        <text>Preferential cleavage: (Ac)2-L-Lys-D-Ala-|-D-Ala. Also transpeptidation of peptidyl-alanyl moieties that are N-acyl substituents of D-alanine.</text>
        <dbReference type="EC" id="3.4.16.4"/>
    </reaction>
</comment>
<keyword evidence="2" id="KW-0645">Protease</keyword>
<keyword evidence="5" id="KW-0378">Hydrolase</keyword>
<sequence length="737" mass="78500">MAAGKSPGARTISTLARFLTFLGVSALCGVLTAGLLVPGAAVSAMSATASMDFFDELPTELEVGPLSVPSRVLAADGSELATFFVENRQPVKLDQMSPYVKQSLLAIEDSRFYEHGGVDVQGTVRALLNNVAGGSTQGASSITQQYVNNVLNEARSRAGQDASITLNGAKGIGDKLREAKLAIAVEKKYTKDQILENYLNIVFYNPNAYGVEAAAQYFWGVSAKNLNLQQSAMLAGLVNGPTLYNPVTQPKQALQRRNLVLDVMLAQKKITKAQHDAAVKAPLALKLNAPKQGCAAASRAPYFCSYVEQQIYNNAAFGQTREDRQALLLRGGLTIKTTLDPRLQDTAQAQVDRIAPPRANPSKIGSSLVTVQPGTGKVLAMAQNSRLTGQGNWINEINFNVDKKDGGGNGWQPGSTYKPITLATWLDEGHHTQDIVNAAKRRYPADFPWKASCATADHGVVGAYDDTLQDSHDLKNAEEGWYRRMTAAEGIYQSINTATYAMASKVDLCNMGQIAQNLGIHNASTGAPIDSLKIASFIGGTEGVSPLTMASAFATFSTDGKYCAPVGITSVTDRNNKNYEVPQANCRQTIKSEVAQGVNSVLQEVLVRGSGYLRGIGVPAAAKTGTTDNSEYTWMVGYTKGLASASWVGFPDGYRSPNARNGNPGAQFYGDGTTSEYVDGATVAGGAWQAYMREAAPLYDTGDFTDPPQSVVRGTTVPGNDDDNGSSTSNRNDDDNG</sequence>
<dbReference type="InterPro" id="IPR001460">
    <property type="entry name" value="PCN-bd_Tpept"/>
</dbReference>
<evidence type="ECO:0000259" key="11">
    <source>
        <dbReference type="Pfam" id="PF00912"/>
    </source>
</evidence>
<dbReference type="Pfam" id="PF00905">
    <property type="entry name" value="Transpeptidase"/>
    <property type="match status" value="1"/>
</dbReference>
<dbReference type="InterPro" id="IPR023346">
    <property type="entry name" value="Lysozyme-like_dom_sf"/>
</dbReference>
<dbReference type="Pfam" id="PF00912">
    <property type="entry name" value="Transgly"/>
    <property type="match status" value="1"/>
</dbReference>
<dbReference type="SUPFAM" id="SSF53955">
    <property type="entry name" value="Lysozyme-like"/>
    <property type="match status" value="1"/>
</dbReference>
<dbReference type="InterPro" id="IPR012338">
    <property type="entry name" value="Beta-lactam/transpept-like"/>
</dbReference>
<evidence type="ECO:0000313" key="13">
    <source>
        <dbReference type="Proteomes" id="UP000597761"/>
    </source>
</evidence>
<evidence type="ECO:0000313" key="12">
    <source>
        <dbReference type="EMBL" id="GGC80873.1"/>
    </source>
</evidence>
<dbReference type="GO" id="GO:0004180">
    <property type="term" value="F:carboxypeptidase activity"/>
    <property type="evidence" value="ECO:0007669"/>
    <property type="project" value="UniProtKB-KW"/>
</dbReference>
<dbReference type="Gene3D" id="1.10.3810.10">
    <property type="entry name" value="Biosynthetic peptidoglycan transglycosylase-like"/>
    <property type="match status" value="1"/>
</dbReference>
<evidence type="ECO:0000256" key="2">
    <source>
        <dbReference type="ARBA" id="ARBA00022670"/>
    </source>
</evidence>
<feature type="region of interest" description="Disordered" evidence="9">
    <location>
        <begin position="699"/>
        <end position="737"/>
    </location>
</feature>
<comment type="catalytic activity">
    <reaction evidence="8">
        <text>[GlcNAc-(1-&gt;4)-Mur2Ac(oyl-L-Ala-gamma-D-Glu-L-Lys-D-Ala-D-Ala)](n)-di-trans,octa-cis-undecaprenyl diphosphate + beta-D-GlcNAc-(1-&gt;4)-Mur2Ac(oyl-L-Ala-gamma-D-Glu-L-Lys-D-Ala-D-Ala)-di-trans,octa-cis-undecaprenyl diphosphate = [GlcNAc-(1-&gt;4)-Mur2Ac(oyl-L-Ala-gamma-D-Glu-L-Lys-D-Ala-D-Ala)](n+1)-di-trans,octa-cis-undecaprenyl diphosphate + di-trans,octa-cis-undecaprenyl diphosphate + H(+)</text>
        <dbReference type="Rhea" id="RHEA:23708"/>
        <dbReference type="Rhea" id="RHEA-COMP:9602"/>
        <dbReference type="Rhea" id="RHEA-COMP:9603"/>
        <dbReference type="ChEBI" id="CHEBI:15378"/>
        <dbReference type="ChEBI" id="CHEBI:58405"/>
        <dbReference type="ChEBI" id="CHEBI:60033"/>
        <dbReference type="ChEBI" id="CHEBI:78435"/>
        <dbReference type="EC" id="2.4.99.28"/>
    </reaction>
</comment>
<keyword evidence="1 12" id="KW-0121">Carboxypeptidase</keyword>
<dbReference type="InterPro" id="IPR050396">
    <property type="entry name" value="Glycosyltr_51/Transpeptidase"/>
</dbReference>
<evidence type="ECO:0000256" key="7">
    <source>
        <dbReference type="ARBA" id="ARBA00034000"/>
    </source>
</evidence>
<protein>
    <submittedName>
        <fullName evidence="12">Carboxypeptidase</fullName>
    </submittedName>
</protein>
<keyword evidence="3" id="KW-0328">Glycosyltransferase</keyword>
<keyword evidence="6" id="KW-0511">Multifunctional enzyme</keyword>
<evidence type="ECO:0000259" key="10">
    <source>
        <dbReference type="Pfam" id="PF00905"/>
    </source>
</evidence>
<proteinExistence type="predicted"/>
<evidence type="ECO:0000256" key="1">
    <source>
        <dbReference type="ARBA" id="ARBA00022645"/>
    </source>
</evidence>
<dbReference type="PANTHER" id="PTHR32282:SF33">
    <property type="entry name" value="PEPTIDOGLYCAN GLYCOSYLTRANSFERASE"/>
    <property type="match status" value="1"/>
</dbReference>
<evidence type="ECO:0000256" key="3">
    <source>
        <dbReference type="ARBA" id="ARBA00022676"/>
    </source>
</evidence>
<evidence type="ECO:0000256" key="9">
    <source>
        <dbReference type="SAM" id="MobiDB-lite"/>
    </source>
</evidence>
<keyword evidence="4" id="KW-0808">Transferase</keyword>
<comment type="caution">
    <text evidence="12">The sequence shown here is derived from an EMBL/GenBank/DDBJ whole genome shotgun (WGS) entry which is preliminary data.</text>
</comment>
<dbReference type="SUPFAM" id="SSF56601">
    <property type="entry name" value="beta-lactamase/transpeptidase-like"/>
    <property type="match status" value="1"/>
</dbReference>
<evidence type="ECO:0000256" key="6">
    <source>
        <dbReference type="ARBA" id="ARBA00023268"/>
    </source>
</evidence>
<keyword evidence="13" id="KW-1185">Reference proteome</keyword>
<dbReference type="Proteomes" id="UP000597761">
    <property type="component" value="Unassembled WGS sequence"/>
</dbReference>
<dbReference type="PANTHER" id="PTHR32282">
    <property type="entry name" value="BINDING PROTEIN TRANSPEPTIDASE, PUTATIVE-RELATED"/>
    <property type="match status" value="1"/>
</dbReference>
<evidence type="ECO:0000256" key="4">
    <source>
        <dbReference type="ARBA" id="ARBA00022679"/>
    </source>
</evidence>
<accession>A0ABQ1NMU9</accession>
<evidence type="ECO:0000256" key="5">
    <source>
        <dbReference type="ARBA" id="ARBA00022801"/>
    </source>
</evidence>
<dbReference type="RefSeq" id="WP_188665719.1">
    <property type="nucleotide sequence ID" value="NZ_BMJI01000001.1"/>
</dbReference>
<name>A0ABQ1NMU9_9MICC</name>
<feature type="domain" description="Penicillin-binding protein transpeptidase" evidence="10">
    <location>
        <begin position="368"/>
        <end position="640"/>
    </location>
</feature>
<dbReference type="InterPro" id="IPR036950">
    <property type="entry name" value="PBP_transglycosylase"/>
</dbReference>
<dbReference type="EMBL" id="BMJI01000001">
    <property type="protein sequence ID" value="GGC80873.1"/>
    <property type="molecule type" value="Genomic_DNA"/>
</dbReference>
<reference evidence="13" key="1">
    <citation type="journal article" date="2019" name="Int. J. Syst. Evol. Microbiol.">
        <title>The Global Catalogue of Microorganisms (GCM) 10K type strain sequencing project: providing services to taxonomists for standard genome sequencing and annotation.</title>
        <authorList>
            <consortium name="The Broad Institute Genomics Platform"/>
            <consortium name="The Broad Institute Genome Sequencing Center for Infectious Disease"/>
            <person name="Wu L."/>
            <person name="Ma J."/>
        </authorList>
    </citation>
    <scope>NUCLEOTIDE SEQUENCE [LARGE SCALE GENOMIC DNA]</scope>
    <source>
        <strain evidence="13">CGMCC 1.15480</strain>
    </source>
</reference>
<organism evidence="12 13">
    <name type="scientific">Tersicoccus solisilvae</name>
    <dbReference type="NCBI Taxonomy" id="1882339"/>
    <lineage>
        <taxon>Bacteria</taxon>
        <taxon>Bacillati</taxon>
        <taxon>Actinomycetota</taxon>
        <taxon>Actinomycetes</taxon>
        <taxon>Micrococcales</taxon>
        <taxon>Micrococcaceae</taxon>
        <taxon>Tersicoccus</taxon>
    </lineage>
</organism>